<organism evidence="2 3">
    <name type="scientific">Lentzea roselyniae</name>
    <dbReference type="NCBI Taxonomy" id="531940"/>
    <lineage>
        <taxon>Bacteria</taxon>
        <taxon>Bacillati</taxon>
        <taxon>Actinomycetota</taxon>
        <taxon>Actinomycetes</taxon>
        <taxon>Pseudonocardiales</taxon>
        <taxon>Pseudonocardiaceae</taxon>
        <taxon>Lentzea</taxon>
    </lineage>
</organism>
<feature type="region of interest" description="Disordered" evidence="1">
    <location>
        <begin position="68"/>
        <end position="99"/>
    </location>
</feature>
<dbReference type="Proteomes" id="UP001500711">
    <property type="component" value="Unassembled WGS sequence"/>
</dbReference>
<evidence type="ECO:0000313" key="2">
    <source>
        <dbReference type="EMBL" id="GAA3676893.1"/>
    </source>
</evidence>
<protein>
    <recommendedName>
        <fullName evidence="4">Peptidase C-terminal archaeal/bacterial domain-containing protein</fullName>
    </recommendedName>
</protein>
<evidence type="ECO:0000313" key="3">
    <source>
        <dbReference type="Proteomes" id="UP001500711"/>
    </source>
</evidence>
<name>A0ABP7C511_9PSEU</name>
<feature type="region of interest" description="Disordered" evidence="1">
    <location>
        <begin position="603"/>
        <end position="655"/>
    </location>
</feature>
<reference evidence="3" key="1">
    <citation type="journal article" date="2019" name="Int. J. Syst. Evol. Microbiol.">
        <title>The Global Catalogue of Microorganisms (GCM) 10K type strain sequencing project: providing services to taxonomists for standard genome sequencing and annotation.</title>
        <authorList>
            <consortium name="The Broad Institute Genomics Platform"/>
            <consortium name="The Broad Institute Genome Sequencing Center for Infectious Disease"/>
            <person name="Wu L."/>
            <person name="Ma J."/>
        </authorList>
    </citation>
    <scope>NUCLEOTIDE SEQUENCE [LARGE SCALE GENOMIC DNA]</scope>
    <source>
        <strain evidence="3">JCM 17494</strain>
    </source>
</reference>
<dbReference type="EMBL" id="BAABBE010000031">
    <property type="protein sequence ID" value="GAA3676893.1"/>
    <property type="molecule type" value="Genomic_DNA"/>
</dbReference>
<proteinExistence type="predicted"/>
<evidence type="ECO:0008006" key="4">
    <source>
        <dbReference type="Google" id="ProtNLM"/>
    </source>
</evidence>
<accession>A0ABP7C511</accession>
<comment type="caution">
    <text evidence="2">The sequence shown here is derived from an EMBL/GenBank/DDBJ whole genome shotgun (WGS) entry which is preliminary data.</text>
</comment>
<gene>
    <name evidence="2" type="ORF">GCM10022267_74750</name>
</gene>
<keyword evidence="3" id="KW-1185">Reference proteome</keyword>
<sequence>MQTELGELNMRKRLLGVLAAGVALSIVAAGQSAAETPRLSQPDPMLAFLPAEAQVDWAAVHRNREARKQARATVRSAGQPLAYHEKETAQGTNDTPAKAEHVAGFGTGRGKNPKLALTGDLAADPTVPAVPPFAETNDAIPLGSNTGVPARGRALRTSGTIGDGPHGSGGDGTGDHDFYRLTGGATGLVATVETHTPTGDLDTFLAAYSADGQLLLQHDNLAGTTDSRLQVFVAPGTDVHVMVAAAGPGSLPTDPMKPGTGKRVTTEGPYDLTIATGDGQVDRDHFSVDLKAGDVLGASAAGRATRVVIHDPAGREVFGSSQDFSFLYSDNSPMPAGGNAVADFVAPRDGRYAVGVEHGEGRYDVTVEAYRPGSELNPRPEVLTIFLDFDGARVNTRIYGAEPGGNRDLSPLRKFLPGWGLTDADENAVIDSVIASVRENIEHDLAHKGTNRRFAVRILNSRDHADPWGRPNVSRVVIGGSIAESGIPTVGIAQSIDAGNFGKEETSLVLLDVLSSPAGQSRTSLNTYITPASNRTAFIGRAIGNITAHEAGHMSGSWHQDQFNALDSIMDQGGNPKGMFGVGPDGIGGTADDIDVDFTEDVLNPGEGFTGSRTPSTAPRGRTPEAPTDGPIPARTHLSIPPSWSTWDHLTEKQL</sequence>
<evidence type="ECO:0000256" key="1">
    <source>
        <dbReference type="SAM" id="MobiDB-lite"/>
    </source>
</evidence>